<feature type="compositionally biased region" description="Basic and acidic residues" evidence="1">
    <location>
        <begin position="623"/>
        <end position="632"/>
    </location>
</feature>
<feature type="region of interest" description="Disordered" evidence="1">
    <location>
        <begin position="609"/>
        <end position="634"/>
    </location>
</feature>
<reference evidence="4 6" key="1">
    <citation type="submission" date="2024-04" db="EMBL/GenBank/DDBJ databases">
        <title>Tritrichomonas musculus Genome.</title>
        <authorList>
            <person name="Alves-Ferreira E."/>
            <person name="Grigg M."/>
            <person name="Lorenzi H."/>
            <person name="Galac M."/>
        </authorList>
    </citation>
    <scope>NUCLEOTIDE SEQUENCE [LARGE SCALE GENOMIC DNA]</scope>
    <source>
        <strain evidence="4 6">EAF2021</strain>
    </source>
</reference>
<accession>A0ABR2GL06</accession>
<proteinExistence type="predicted"/>
<dbReference type="PANTHER" id="PTHR45737:SF6">
    <property type="entry name" value="VON WILLEBRAND FACTOR A DOMAIN-CONTAINING PROTEIN 5A"/>
    <property type="match status" value="1"/>
</dbReference>
<dbReference type="SMART" id="SM00327">
    <property type="entry name" value="VWA"/>
    <property type="match status" value="1"/>
</dbReference>
<dbReference type="Gene3D" id="3.40.50.410">
    <property type="entry name" value="von Willebrand factor, type A domain"/>
    <property type="match status" value="1"/>
</dbReference>
<comment type="caution">
    <text evidence="4">The sequence shown here is derived from an EMBL/GenBank/DDBJ whole genome shotgun (WGS) entry which is preliminary data.</text>
</comment>
<dbReference type="PROSITE" id="PS51468">
    <property type="entry name" value="VIT"/>
    <property type="match status" value="1"/>
</dbReference>
<dbReference type="Pfam" id="PF13768">
    <property type="entry name" value="VWA_3"/>
    <property type="match status" value="1"/>
</dbReference>
<dbReference type="Pfam" id="PF08487">
    <property type="entry name" value="VIT"/>
    <property type="match status" value="1"/>
</dbReference>
<feature type="domain" description="VWFA" evidence="2">
    <location>
        <begin position="254"/>
        <end position="421"/>
    </location>
</feature>
<dbReference type="PROSITE" id="PS50234">
    <property type="entry name" value="VWFA"/>
    <property type="match status" value="1"/>
</dbReference>
<gene>
    <name evidence="5" type="ORF">M9Y10_011216</name>
    <name evidence="4" type="ORF">M9Y10_027589</name>
</gene>
<sequence>MVFGSCCYLKNDKLSGMKAKSVKITGEQVGLIVNFEVTQSFIHSESEPKEIHYVFPNDLKICIYDTTFVVGDEVIKPKLQSKEEAQKTYKEAVDEGRTAVFGSNIDHGMTEFKLGNLPPETECKVILNIAFTAQITKENQFFIKFPLDVYTPGGSTGCLDVESSDFQFKLQCDKRNISKVTSNVKNCKFNENEKAITISQKVENESNQRSIILNFESNEPIKNSILIGTTINNYSNCVITISPNLSPTTDLNKEFLFLVDCSGSMRGDSIKKAGECLEIFIRSLPSESYFNIIQFGTRFESLFENSVKYDEETSEKGIRLAQSLAANFGGTNIFTPLENAYKKPNEHGQRQVFILTDGEVSNVESVLDLIASNSSKNRCFTIGIGRGCDAGLVEGMAAASGGKSDFVQEGDSISEKVIPQLKSSIHPSLTSIEVHVPGEGSDAFEVSPFPIPTVNANGSTVIYLRQKRGDQISFENGILISGNYGDETIEIPIDEVLKVDSIGKAVLPLFAFNILKSYERRTRILDDDKLKAIELSISSGVLCKFTGYVGMTESSVNRHHVVRRIAAPGCYITMECPRGGPPARMTRGSAMKCCSKKAKKHVGLAVDDEDDIVNLQRPPPPPREMKQPDSKPKPNQFDLMKLIRCQKINGYWEDLNEVNKLAGVNVNHIDEINLDDKSEETKCLATIVAIAALHVNSLDQKNVWTMIEEKAMTWLKATLTNIDIDPIIQKIESLIKNAELETK</sequence>
<dbReference type="SUPFAM" id="SSF53300">
    <property type="entry name" value="vWA-like"/>
    <property type="match status" value="1"/>
</dbReference>
<evidence type="ECO:0000313" key="5">
    <source>
        <dbReference type="EMBL" id="KAK8863530.1"/>
    </source>
</evidence>
<name>A0ABR2GL06_9EUKA</name>
<dbReference type="EMBL" id="JAPFFF010000017">
    <property type="protein sequence ID" value="KAK8863530.1"/>
    <property type="molecule type" value="Genomic_DNA"/>
</dbReference>
<evidence type="ECO:0000259" key="2">
    <source>
        <dbReference type="PROSITE" id="PS50234"/>
    </source>
</evidence>
<protein>
    <submittedName>
        <fullName evidence="4">von Willebrand factor A domain-containing protein 5A</fullName>
    </submittedName>
</protein>
<keyword evidence="6" id="KW-1185">Reference proteome</keyword>
<dbReference type="PANTHER" id="PTHR45737">
    <property type="entry name" value="VON WILLEBRAND FACTOR A DOMAIN-CONTAINING PROTEIN 5A"/>
    <property type="match status" value="1"/>
</dbReference>
<evidence type="ECO:0000256" key="1">
    <source>
        <dbReference type="SAM" id="MobiDB-lite"/>
    </source>
</evidence>
<evidence type="ECO:0000313" key="6">
    <source>
        <dbReference type="Proteomes" id="UP001470230"/>
    </source>
</evidence>
<organism evidence="4 6">
    <name type="scientific">Tritrichomonas musculus</name>
    <dbReference type="NCBI Taxonomy" id="1915356"/>
    <lineage>
        <taxon>Eukaryota</taxon>
        <taxon>Metamonada</taxon>
        <taxon>Parabasalia</taxon>
        <taxon>Tritrichomonadida</taxon>
        <taxon>Tritrichomonadidae</taxon>
        <taxon>Tritrichomonas</taxon>
    </lineage>
</organism>
<dbReference type="InterPro" id="IPR036465">
    <property type="entry name" value="vWFA_dom_sf"/>
</dbReference>
<dbReference type="InterPro" id="IPR013694">
    <property type="entry name" value="VIT"/>
</dbReference>
<feature type="domain" description="VIT" evidence="3">
    <location>
        <begin position="3"/>
        <end position="131"/>
    </location>
</feature>
<dbReference type="Proteomes" id="UP001470230">
    <property type="component" value="Unassembled WGS sequence"/>
</dbReference>
<evidence type="ECO:0000313" key="4">
    <source>
        <dbReference type="EMBL" id="KAK8834521.1"/>
    </source>
</evidence>
<dbReference type="InterPro" id="IPR002035">
    <property type="entry name" value="VWF_A"/>
</dbReference>
<dbReference type="EMBL" id="JAPFFF010000378">
    <property type="protein sequence ID" value="KAK8834521.1"/>
    <property type="molecule type" value="Genomic_DNA"/>
</dbReference>
<evidence type="ECO:0000259" key="3">
    <source>
        <dbReference type="PROSITE" id="PS51468"/>
    </source>
</evidence>